<proteinExistence type="predicted"/>
<evidence type="ECO:0000313" key="2">
    <source>
        <dbReference type="Proteomes" id="UP000886998"/>
    </source>
</evidence>
<comment type="caution">
    <text evidence="1">The sequence shown here is derived from an EMBL/GenBank/DDBJ whole genome shotgun (WGS) entry which is preliminary data.</text>
</comment>
<dbReference type="PANTHER" id="PTHR47326:SF1">
    <property type="entry name" value="HTH PSQ-TYPE DOMAIN-CONTAINING PROTEIN"/>
    <property type="match status" value="1"/>
</dbReference>
<dbReference type="EMBL" id="BMAV01026609">
    <property type="protein sequence ID" value="GFS51918.1"/>
    <property type="molecule type" value="Genomic_DNA"/>
</dbReference>
<dbReference type="PANTHER" id="PTHR47326">
    <property type="entry name" value="TRANSPOSABLE ELEMENT TC3 TRANSPOSASE-LIKE PROTEIN"/>
    <property type="match status" value="1"/>
</dbReference>
<evidence type="ECO:0000313" key="1">
    <source>
        <dbReference type="EMBL" id="GFS51918.1"/>
    </source>
</evidence>
<dbReference type="Proteomes" id="UP000886998">
    <property type="component" value="Unassembled WGS sequence"/>
</dbReference>
<name>A0A8X6IMB5_9ARAC</name>
<dbReference type="OrthoDB" id="6753189at2759"/>
<dbReference type="AlphaFoldDB" id="A0A8X6IMB5"/>
<reference evidence="1" key="1">
    <citation type="submission" date="2020-08" db="EMBL/GenBank/DDBJ databases">
        <title>Multicomponent nature underlies the extraordinary mechanical properties of spider dragline silk.</title>
        <authorList>
            <person name="Kono N."/>
            <person name="Nakamura H."/>
            <person name="Mori M."/>
            <person name="Yoshida Y."/>
            <person name="Ohtoshi R."/>
            <person name="Malay A.D."/>
            <person name="Moran D.A.P."/>
            <person name="Tomita M."/>
            <person name="Numata K."/>
            <person name="Arakawa K."/>
        </authorList>
    </citation>
    <scope>NUCLEOTIDE SEQUENCE</scope>
</reference>
<gene>
    <name evidence="1" type="ORF">TNIN_454941</name>
</gene>
<keyword evidence="2" id="KW-1185">Reference proteome</keyword>
<accession>A0A8X6IMB5</accession>
<organism evidence="1 2">
    <name type="scientific">Trichonephila inaurata madagascariensis</name>
    <dbReference type="NCBI Taxonomy" id="2747483"/>
    <lineage>
        <taxon>Eukaryota</taxon>
        <taxon>Metazoa</taxon>
        <taxon>Ecdysozoa</taxon>
        <taxon>Arthropoda</taxon>
        <taxon>Chelicerata</taxon>
        <taxon>Arachnida</taxon>
        <taxon>Araneae</taxon>
        <taxon>Araneomorphae</taxon>
        <taxon>Entelegynae</taxon>
        <taxon>Araneoidea</taxon>
        <taxon>Nephilidae</taxon>
        <taxon>Trichonephila</taxon>
        <taxon>Trichonephila inaurata</taxon>
    </lineage>
</organism>
<protein>
    <submittedName>
        <fullName evidence="1">Uncharacterized protein</fullName>
    </submittedName>
</protein>
<sequence>MEERVLARFEAAFSKSTLAVVYKMGISQPVLYCFVYEECMHPYYLQRVQSLNTDDYPRRANLVQQMLGMKNNDPRFFVLVLFRDEAKFSTEEIFNMGSQHV</sequence>